<dbReference type="GO" id="GO:0032259">
    <property type="term" value="P:methylation"/>
    <property type="evidence" value="ECO:0007669"/>
    <property type="project" value="UniProtKB-KW"/>
</dbReference>
<feature type="domain" description="Methyltransferase type 11" evidence="4">
    <location>
        <begin position="45"/>
        <end position="145"/>
    </location>
</feature>
<dbReference type="Proteomes" id="UP000001194">
    <property type="component" value="Unassembled WGS sequence"/>
</dbReference>
<dbReference type="SUPFAM" id="SSF53335">
    <property type="entry name" value="S-adenosyl-L-methionine-dependent methyltransferases"/>
    <property type="match status" value="1"/>
</dbReference>
<dbReference type="Pfam" id="PF08241">
    <property type="entry name" value="Methyltransf_11"/>
    <property type="match status" value="1"/>
</dbReference>
<dbReference type="OrthoDB" id="10027013at2759"/>
<organism evidence="6">
    <name type="scientific">Laccaria bicolor (strain S238N-H82 / ATCC MYA-4686)</name>
    <name type="common">Bicoloured deceiver</name>
    <name type="synonym">Laccaria laccata var. bicolor</name>
    <dbReference type="NCBI Taxonomy" id="486041"/>
    <lineage>
        <taxon>Eukaryota</taxon>
        <taxon>Fungi</taxon>
        <taxon>Dikarya</taxon>
        <taxon>Basidiomycota</taxon>
        <taxon>Agaricomycotina</taxon>
        <taxon>Agaricomycetes</taxon>
        <taxon>Agaricomycetidae</taxon>
        <taxon>Agaricales</taxon>
        <taxon>Agaricineae</taxon>
        <taxon>Hydnangiaceae</taxon>
        <taxon>Laccaria</taxon>
    </lineage>
</organism>
<comment type="similarity">
    <text evidence="1">Belongs to the methyltransferase superfamily.</text>
</comment>
<evidence type="ECO:0000313" key="5">
    <source>
        <dbReference type="EMBL" id="EDR10115.1"/>
    </source>
</evidence>
<dbReference type="CDD" id="cd02440">
    <property type="entry name" value="AdoMet_MTases"/>
    <property type="match status" value="1"/>
</dbReference>
<evidence type="ECO:0000256" key="3">
    <source>
        <dbReference type="ARBA" id="ARBA00022679"/>
    </source>
</evidence>
<name>B0D607_LACBS</name>
<sequence length="355" mass="39757">MSTFARTGFNASAYSASRPNYPSKLFEYIFNYHKHSGSARWERAVDLGCGTGQATPHLSPFHEVIGIDPSEGMLQRARTYVTSLDIAPSGKEERFKFLKGSAEDLQLTVEDGSVDLLIAAQSGHWFDWSKVWPETQRVLRKGGTAAYWVYAEFRLPAYPSLTPLITSYHQGSDSRSSVGMYFQRPGRTILERMLVDVPDPASVLGEKSELGDVQRMYFCGTDIPPPVTLPPGHNPQPSLMRKEMSWRDLLGYFRTASALHTYHEKHPEDLDSEEDARFLADDIEADSKRQASRVKADADDSEASEDISIRGGDIAIRFWKDLRQGVLESNPSAPVGADDKVQVDWPLALILTRRN</sequence>
<dbReference type="STRING" id="486041.B0D607"/>
<evidence type="ECO:0000256" key="1">
    <source>
        <dbReference type="ARBA" id="ARBA00008361"/>
    </source>
</evidence>
<keyword evidence="3" id="KW-0808">Transferase</keyword>
<dbReference type="GeneID" id="6074993"/>
<dbReference type="RefSeq" id="XP_001879500.1">
    <property type="nucleotide sequence ID" value="XM_001879465.1"/>
</dbReference>
<evidence type="ECO:0000259" key="4">
    <source>
        <dbReference type="Pfam" id="PF08241"/>
    </source>
</evidence>
<proteinExistence type="inferred from homology"/>
<dbReference type="EMBL" id="DS547098">
    <property type="protein sequence ID" value="EDR10115.1"/>
    <property type="molecule type" value="Genomic_DNA"/>
</dbReference>
<dbReference type="PANTHER" id="PTHR44942:SF4">
    <property type="entry name" value="METHYLTRANSFERASE TYPE 11 DOMAIN-CONTAINING PROTEIN"/>
    <property type="match status" value="1"/>
</dbReference>
<dbReference type="HOGENOM" id="CLU_049344_1_1_1"/>
<gene>
    <name evidence="5" type="ORF">LACBIDRAFT_318110</name>
</gene>
<dbReference type="KEGG" id="lbc:LACBIDRAFT_318110"/>
<dbReference type="PANTHER" id="PTHR44942">
    <property type="entry name" value="METHYLTRANSF_11 DOMAIN-CONTAINING PROTEIN"/>
    <property type="match status" value="1"/>
</dbReference>
<reference evidence="5 6" key="1">
    <citation type="journal article" date="2008" name="Nature">
        <title>The genome of Laccaria bicolor provides insights into mycorrhizal symbiosis.</title>
        <authorList>
            <person name="Martin F."/>
            <person name="Aerts A."/>
            <person name="Ahren D."/>
            <person name="Brun A."/>
            <person name="Danchin E.G.J."/>
            <person name="Duchaussoy F."/>
            <person name="Gibon J."/>
            <person name="Kohler A."/>
            <person name="Lindquist E."/>
            <person name="Pereda V."/>
            <person name="Salamov A."/>
            <person name="Shapiro H.J."/>
            <person name="Wuyts J."/>
            <person name="Blaudez D."/>
            <person name="Buee M."/>
            <person name="Brokstein P."/>
            <person name="Canbaeck B."/>
            <person name="Cohen D."/>
            <person name="Courty P.E."/>
            <person name="Coutinho P.M."/>
            <person name="Delaruelle C."/>
            <person name="Detter J.C."/>
            <person name="Deveau A."/>
            <person name="DiFazio S."/>
            <person name="Duplessis S."/>
            <person name="Fraissinet-Tachet L."/>
            <person name="Lucic E."/>
            <person name="Frey-Klett P."/>
            <person name="Fourrey C."/>
            <person name="Feussner I."/>
            <person name="Gay G."/>
            <person name="Grimwood J."/>
            <person name="Hoegger P.J."/>
            <person name="Jain P."/>
            <person name="Kilaru S."/>
            <person name="Labbe J."/>
            <person name="Lin Y.C."/>
            <person name="Legue V."/>
            <person name="Le Tacon F."/>
            <person name="Marmeisse R."/>
            <person name="Melayah D."/>
            <person name="Montanini B."/>
            <person name="Muratet M."/>
            <person name="Nehls U."/>
            <person name="Niculita-Hirzel H."/>
            <person name="Oudot-Le Secq M.P."/>
            <person name="Peter M."/>
            <person name="Quesneville H."/>
            <person name="Rajashekar B."/>
            <person name="Reich M."/>
            <person name="Rouhier N."/>
            <person name="Schmutz J."/>
            <person name="Yin T."/>
            <person name="Chalot M."/>
            <person name="Henrissat B."/>
            <person name="Kuees U."/>
            <person name="Lucas S."/>
            <person name="Van de Peer Y."/>
            <person name="Podila G.K."/>
            <person name="Polle A."/>
            <person name="Pukkila P.J."/>
            <person name="Richardson P.M."/>
            <person name="Rouze P."/>
            <person name="Sanders I.R."/>
            <person name="Stajich J.E."/>
            <person name="Tunlid A."/>
            <person name="Tuskan G."/>
            <person name="Grigoriev I.V."/>
        </authorList>
    </citation>
    <scope>NUCLEOTIDE SEQUENCE [LARGE SCALE GENOMIC DNA]</scope>
    <source>
        <strain evidence="6">S238N-H82 / ATCC MYA-4686</strain>
    </source>
</reference>
<evidence type="ECO:0000256" key="2">
    <source>
        <dbReference type="ARBA" id="ARBA00022603"/>
    </source>
</evidence>
<dbReference type="GO" id="GO:0008757">
    <property type="term" value="F:S-adenosylmethionine-dependent methyltransferase activity"/>
    <property type="evidence" value="ECO:0007669"/>
    <property type="project" value="InterPro"/>
</dbReference>
<protein>
    <submittedName>
        <fullName evidence="5">Predicted protein</fullName>
    </submittedName>
</protein>
<accession>B0D607</accession>
<evidence type="ECO:0000313" key="6">
    <source>
        <dbReference type="Proteomes" id="UP000001194"/>
    </source>
</evidence>
<dbReference type="InParanoid" id="B0D607"/>
<keyword evidence="6" id="KW-1185">Reference proteome</keyword>
<dbReference type="InterPro" id="IPR029063">
    <property type="entry name" value="SAM-dependent_MTases_sf"/>
</dbReference>
<dbReference type="InterPro" id="IPR051052">
    <property type="entry name" value="Diverse_substrate_MTase"/>
</dbReference>
<dbReference type="Gene3D" id="3.40.50.150">
    <property type="entry name" value="Vaccinia Virus protein VP39"/>
    <property type="match status" value="1"/>
</dbReference>
<dbReference type="InterPro" id="IPR013216">
    <property type="entry name" value="Methyltransf_11"/>
</dbReference>
<keyword evidence="2" id="KW-0489">Methyltransferase</keyword>
<dbReference type="AlphaFoldDB" id="B0D607"/>